<protein>
    <submittedName>
        <fullName evidence="3">Replication protein</fullName>
    </submittedName>
</protein>
<dbReference type="RefSeq" id="WP_136137547.1">
    <property type="nucleotide sequence ID" value="NZ_SDGV01000022.1"/>
</dbReference>
<dbReference type="OrthoDB" id="3175474at2"/>
<dbReference type="GO" id="GO:0003916">
    <property type="term" value="F:DNA topoisomerase activity"/>
    <property type="evidence" value="ECO:0007669"/>
    <property type="project" value="InterPro"/>
</dbReference>
<dbReference type="GO" id="GO:0003677">
    <property type="term" value="F:DNA binding"/>
    <property type="evidence" value="ECO:0007669"/>
    <property type="project" value="InterPro"/>
</dbReference>
<organism evidence="3 4">
    <name type="scientific">Vagococcus silagei</name>
    <dbReference type="NCBI Taxonomy" id="2508885"/>
    <lineage>
        <taxon>Bacteria</taxon>
        <taxon>Bacillati</taxon>
        <taxon>Bacillota</taxon>
        <taxon>Bacilli</taxon>
        <taxon>Lactobacillales</taxon>
        <taxon>Enterococcaceae</taxon>
        <taxon>Vagococcus</taxon>
    </lineage>
</organism>
<evidence type="ECO:0000313" key="3">
    <source>
        <dbReference type="EMBL" id="THB60557.1"/>
    </source>
</evidence>
<gene>
    <name evidence="3" type="ORF">ESZ54_10060</name>
</gene>
<feature type="domain" description="Plasmid replication protein origin binding" evidence="1">
    <location>
        <begin position="8"/>
        <end position="123"/>
    </location>
</feature>
<sequence length="191" mass="22567">MTTKAPRKDTRNRNWMILVYPESTREDWKETLNDLMIPWACSPLHDKDTDDNGELKKPHYHCLLAFTNKKSYQQVLSIAKKLSAPNPKQCENVKGLIRYFAHLDHPEKQQYDVNQIVGYFGFDTTYYLQATVAEKHNAQREIRQFITENHITELVSLYAYTDKHRPDWSSVINSQTYSINKYIESTRYSNK</sequence>
<dbReference type="InterPro" id="IPR053923">
    <property type="entry name" value="RepB_C"/>
</dbReference>
<dbReference type="GO" id="GO:0006260">
    <property type="term" value="P:DNA replication"/>
    <property type="evidence" value="ECO:0007669"/>
    <property type="project" value="InterPro"/>
</dbReference>
<proteinExistence type="predicted"/>
<dbReference type="Pfam" id="PF01719">
    <property type="entry name" value="Rep_OBD"/>
    <property type="match status" value="1"/>
</dbReference>
<dbReference type="GO" id="GO:0005727">
    <property type="term" value="C:extrachromosomal circular DNA"/>
    <property type="evidence" value="ECO:0007669"/>
    <property type="project" value="InterPro"/>
</dbReference>
<reference evidence="3 4" key="1">
    <citation type="submission" date="2019-01" db="EMBL/GenBank/DDBJ databases">
        <title>Vagococcus silagei sp. nov. isolated from brewer's grain.</title>
        <authorList>
            <person name="Guu J.-R."/>
        </authorList>
    </citation>
    <scope>NUCLEOTIDE SEQUENCE [LARGE SCALE GENOMIC DNA]</scope>
    <source>
        <strain evidence="3 4">2B-2</strain>
    </source>
</reference>
<dbReference type="InterPro" id="IPR002631">
    <property type="entry name" value="Plasmid_rep_OBD"/>
</dbReference>
<feature type="domain" description="Replication protein RepB C-terminal" evidence="2">
    <location>
        <begin position="133"/>
        <end position="188"/>
    </location>
</feature>
<evidence type="ECO:0000259" key="1">
    <source>
        <dbReference type="Pfam" id="PF01719"/>
    </source>
</evidence>
<accession>A0A4S3B2U2</accession>
<name>A0A4S3B2U2_9ENTE</name>
<dbReference type="AlphaFoldDB" id="A0A4S3B2U2"/>
<comment type="caution">
    <text evidence="3">The sequence shown here is derived from an EMBL/GenBank/DDBJ whole genome shotgun (WGS) entry which is preliminary data.</text>
</comment>
<evidence type="ECO:0000259" key="2">
    <source>
        <dbReference type="Pfam" id="PF21861"/>
    </source>
</evidence>
<dbReference type="Proteomes" id="UP000310506">
    <property type="component" value="Unassembled WGS sequence"/>
</dbReference>
<dbReference type="Gene3D" id="3.40.1310.30">
    <property type="match status" value="1"/>
</dbReference>
<evidence type="ECO:0000313" key="4">
    <source>
        <dbReference type="Proteomes" id="UP000310506"/>
    </source>
</evidence>
<keyword evidence="4" id="KW-1185">Reference proteome</keyword>
<dbReference type="Pfam" id="PF21861">
    <property type="entry name" value="RepB_C"/>
    <property type="match status" value="1"/>
</dbReference>
<dbReference type="EMBL" id="SDGV01000022">
    <property type="protein sequence ID" value="THB60557.1"/>
    <property type="molecule type" value="Genomic_DNA"/>
</dbReference>